<keyword evidence="3" id="KW-1185">Reference proteome</keyword>
<dbReference type="PANTHER" id="PTHR39639">
    <property type="entry name" value="CHROMOSOME 16, WHOLE GENOME SHOTGUN SEQUENCE"/>
    <property type="match status" value="1"/>
</dbReference>
<proteinExistence type="predicted"/>
<dbReference type="OrthoDB" id="8094406at2"/>
<evidence type="ECO:0000313" key="2">
    <source>
        <dbReference type="EMBL" id="RUO69685.1"/>
    </source>
</evidence>
<dbReference type="EMBL" id="PIQC01000004">
    <property type="protein sequence ID" value="RUO69685.1"/>
    <property type="molecule type" value="Genomic_DNA"/>
</dbReference>
<evidence type="ECO:0000313" key="3">
    <source>
        <dbReference type="Proteomes" id="UP000288058"/>
    </source>
</evidence>
<reference evidence="3" key="1">
    <citation type="journal article" date="2018" name="Front. Microbiol.">
        <title>Genome-Based Analysis Reveals the Taxonomy and Diversity of the Family Idiomarinaceae.</title>
        <authorList>
            <person name="Liu Y."/>
            <person name="Lai Q."/>
            <person name="Shao Z."/>
        </authorList>
    </citation>
    <scope>NUCLEOTIDE SEQUENCE [LARGE SCALE GENOMIC DNA]</scope>
    <source>
        <strain evidence="3">R22</strain>
    </source>
</reference>
<dbReference type="PANTHER" id="PTHR39639:SF1">
    <property type="entry name" value="DUF262 DOMAIN-CONTAINING PROTEIN"/>
    <property type="match status" value="1"/>
</dbReference>
<gene>
    <name evidence="2" type="ORF">CWI78_07100</name>
</gene>
<comment type="caution">
    <text evidence="2">The sequence shown here is derived from an EMBL/GenBank/DDBJ whole genome shotgun (WGS) entry which is preliminary data.</text>
</comment>
<name>A0A432Z0K1_9GAMM</name>
<dbReference type="AlphaFoldDB" id="A0A432Z0K1"/>
<dbReference type="InterPro" id="IPR004919">
    <property type="entry name" value="GmrSD_N"/>
</dbReference>
<accession>A0A432Z0K1</accession>
<sequence length="348" mass="40556">MHLNVGQVTLIDLVDQVERKEVLINKEYQRGSGLWPDSARSYFIDTILEGYPFPKIYLYQIFNEMVNRPIKEVVDGQQRLTTIIDFYSNKFRLTSASRDYRGMKFEDLDDDAKQRFISYQIEVSTILSAKRSELLEMFRRINAYTAPLSAAEKRHATYQGAFKWFVVEMSDKYSPALEGLKVFTSKQLARMHDSEFIADLILALESGIVQKSASSIEKLYKEYEKEFPHSDYYYEVIDSFFQVLATDFEPLYDTFMMKSYALNSLFCAYTHCKFGLPGVEQFTDVRPDLEFKIDKERVLPKLEELASAHENQDEEGEHKVYVKACMSSTTKAPQRRARFKVLCDVLTH</sequence>
<protein>
    <recommendedName>
        <fullName evidence="1">GmrSD restriction endonucleases N-terminal domain-containing protein</fullName>
    </recommendedName>
</protein>
<dbReference type="Proteomes" id="UP000288058">
    <property type="component" value="Unassembled WGS sequence"/>
</dbReference>
<feature type="domain" description="GmrSD restriction endonucleases N-terminal" evidence="1">
    <location>
        <begin position="12"/>
        <end position="158"/>
    </location>
</feature>
<dbReference type="Pfam" id="PF03235">
    <property type="entry name" value="GmrSD_N"/>
    <property type="match status" value="1"/>
</dbReference>
<organism evidence="2 3">
    <name type="scientific">Idiomarina ramblicola</name>
    <dbReference type="NCBI Taxonomy" id="263724"/>
    <lineage>
        <taxon>Bacteria</taxon>
        <taxon>Pseudomonadati</taxon>
        <taxon>Pseudomonadota</taxon>
        <taxon>Gammaproteobacteria</taxon>
        <taxon>Alteromonadales</taxon>
        <taxon>Idiomarinaceae</taxon>
        <taxon>Idiomarina</taxon>
    </lineage>
</organism>
<evidence type="ECO:0000259" key="1">
    <source>
        <dbReference type="Pfam" id="PF03235"/>
    </source>
</evidence>